<dbReference type="EMBL" id="JADGKB010000161">
    <property type="protein sequence ID" value="KAJ3251934.1"/>
    <property type="molecule type" value="Genomic_DNA"/>
</dbReference>
<dbReference type="Proteomes" id="UP001210925">
    <property type="component" value="Unassembled WGS sequence"/>
</dbReference>
<accession>A0AAD5UA47</accession>
<gene>
    <name evidence="3" type="primary">PPP4R4_1</name>
    <name evidence="3" type="ORF">HK103_001999</name>
</gene>
<keyword evidence="4" id="KW-1185">Reference proteome</keyword>
<dbReference type="Gene3D" id="1.25.10.10">
    <property type="entry name" value="Leucine-rich Repeat Variant"/>
    <property type="match status" value="1"/>
</dbReference>
<dbReference type="GO" id="GO:0019888">
    <property type="term" value="F:protein phosphatase regulator activity"/>
    <property type="evidence" value="ECO:0007669"/>
    <property type="project" value="TreeGrafter"/>
</dbReference>
<evidence type="ECO:0000313" key="4">
    <source>
        <dbReference type="Proteomes" id="UP001210925"/>
    </source>
</evidence>
<feature type="repeat" description="HEAT" evidence="1">
    <location>
        <begin position="207"/>
        <end position="245"/>
    </location>
</feature>
<dbReference type="InterPro" id="IPR016024">
    <property type="entry name" value="ARM-type_fold"/>
</dbReference>
<dbReference type="InterPro" id="IPR011989">
    <property type="entry name" value="ARM-like"/>
</dbReference>
<evidence type="ECO:0000256" key="2">
    <source>
        <dbReference type="SAM" id="MobiDB-lite"/>
    </source>
</evidence>
<evidence type="ECO:0000256" key="1">
    <source>
        <dbReference type="PROSITE-ProRule" id="PRU00103"/>
    </source>
</evidence>
<reference evidence="3" key="1">
    <citation type="submission" date="2020-05" db="EMBL/GenBank/DDBJ databases">
        <title>Phylogenomic resolution of chytrid fungi.</title>
        <authorList>
            <person name="Stajich J.E."/>
            <person name="Amses K."/>
            <person name="Simmons R."/>
            <person name="Seto K."/>
            <person name="Myers J."/>
            <person name="Bonds A."/>
            <person name="Quandt C.A."/>
            <person name="Barry K."/>
            <person name="Liu P."/>
            <person name="Grigoriev I."/>
            <person name="Longcore J.E."/>
            <person name="James T.Y."/>
        </authorList>
    </citation>
    <scope>NUCLEOTIDE SEQUENCE</scope>
    <source>
        <strain evidence="3">PLAUS21</strain>
    </source>
</reference>
<dbReference type="PROSITE" id="PS50077">
    <property type="entry name" value="HEAT_REPEAT"/>
    <property type="match status" value="2"/>
</dbReference>
<organism evidence="3 4">
    <name type="scientific">Boothiomyces macroporosus</name>
    <dbReference type="NCBI Taxonomy" id="261099"/>
    <lineage>
        <taxon>Eukaryota</taxon>
        <taxon>Fungi</taxon>
        <taxon>Fungi incertae sedis</taxon>
        <taxon>Chytridiomycota</taxon>
        <taxon>Chytridiomycota incertae sedis</taxon>
        <taxon>Chytridiomycetes</taxon>
        <taxon>Rhizophydiales</taxon>
        <taxon>Terramycetaceae</taxon>
        <taxon>Boothiomyces</taxon>
    </lineage>
</organism>
<dbReference type="GO" id="GO:0005829">
    <property type="term" value="C:cytosol"/>
    <property type="evidence" value="ECO:0007669"/>
    <property type="project" value="TreeGrafter"/>
</dbReference>
<feature type="region of interest" description="Disordered" evidence="2">
    <location>
        <begin position="675"/>
        <end position="708"/>
    </location>
</feature>
<evidence type="ECO:0000313" key="3">
    <source>
        <dbReference type="EMBL" id="KAJ3251934.1"/>
    </source>
</evidence>
<dbReference type="SUPFAM" id="SSF48371">
    <property type="entry name" value="ARM repeat"/>
    <property type="match status" value="1"/>
</dbReference>
<comment type="caution">
    <text evidence="3">The sequence shown here is derived from an EMBL/GenBank/DDBJ whole genome shotgun (WGS) entry which is preliminary data.</text>
</comment>
<dbReference type="GO" id="GO:0008287">
    <property type="term" value="C:protein serine/threonine phosphatase complex"/>
    <property type="evidence" value="ECO:0007669"/>
    <property type="project" value="TreeGrafter"/>
</dbReference>
<dbReference type="PANTHER" id="PTHR21467:SF0">
    <property type="entry name" value="SERINE_THREONINE-PROTEIN PHOSPHATASE 4 REGULATORY SUBUNIT 4"/>
    <property type="match status" value="1"/>
</dbReference>
<protein>
    <submittedName>
        <fullName evidence="3">Serine/threonine-protein phosphatase 4 regulatory subunit 4</fullName>
    </submittedName>
</protein>
<sequence>MATVDDWNWNEVIPADEISLADEIKGMSEIHLSKKTGRTEDEIKQLSLDDNLSDTDKYLHIAKNGAMIQKCSLVRNFKRISMGIHREFCFEKLLGQNLKMEPLAVQREVGLAMEEIISRLPVQKVNQVLELAKAFIKYKNEEISKIWKDVFISCIKRIPAEEVRVKILPEAIADLSLGQPAQFRIWTGRVLGTSICRMDPKKLDLNVMQKFINLCEDTDYEVRKSMCFHLNAVIKSIGPANTKKHIYPVYVELLKDEEISVQTAAITNYTNYAESMEQEQRISTFIPYWKKIVEDNNPKLGNTVAELFGLFLWSAREELKEVDKRYFVAYYQTMAVSNDQNIRRFCAFNYPAVVKAMKPEMIENYKLEKLLSSFVHDDCEAIPISLASFFHELTDMLGTSSYRILKEIFSRIVLSKNKLIYTPLFRNIQKILANFSKDATFKQGNNSDSVFKLILEKRKIFDNSPNIDWRQHLLVLNSFDSFLSIVDPEMLYEQHSALLFRLVMDNFPITIKVKAIKILVSIFRNLRKLENQENLLRQLLDSLLLSKLIDATEPLATRDSDTEVMAAMNRFYAQYGLLNQETCCQKSTNTPNNFDLEAFGGERMKVSTSNESLTDTYLFYTYKWETLDPPAKDQEKEDLESKYFVGLTIKKKEIAKKVAGPPSKKMEPALSRMKINIPKKQESPAKPPTPTFKTPSFKKDNPPAPVKKEDVKLMEVDIKKGNAANKKKVVTKKSTELLNKK</sequence>
<feature type="compositionally biased region" description="Basic and acidic residues" evidence="2">
    <location>
        <begin position="697"/>
        <end position="708"/>
    </location>
</feature>
<proteinExistence type="predicted"/>
<dbReference type="InterPro" id="IPR039918">
    <property type="entry name" value="PPP4R4"/>
</dbReference>
<dbReference type="PANTHER" id="PTHR21467">
    <property type="entry name" value="PROTEIN PHOSPHATASE 4 REGULATORY SUBUNIT 4 PPP4R4"/>
    <property type="match status" value="1"/>
</dbReference>
<dbReference type="AlphaFoldDB" id="A0AAD5UA47"/>
<dbReference type="InterPro" id="IPR021133">
    <property type="entry name" value="HEAT_type_2"/>
</dbReference>
<feature type="repeat" description="HEAT" evidence="1">
    <location>
        <begin position="246"/>
        <end position="284"/>
    </location>
</feature>
<name>A0AAD5UA47_9FUNG</name>